<dbReference type="InterPro" id="IPR000515">
    <property type="entry name" value="MetI-like"/>
</dbReference>
<dbReference type="EMBL" id="SLUN01000024">
    <property type="protein sequence ID" value="TCL62552.1"/>
    <property type="molecule type" value="Genomic_DNA"/>
</dbReference>
<comment type="similarity">
    <text evidence="7">Belongs to the binding-protein-dependent transport system permease family.</text>
</comment>
<evidence type="ECO:0000256" key="2">
    <source>
        <dbReference type="ARBA" id="ARBA00022448"/>
    </source>
</evidence>
<protein>
    <submittedName>
        <fullName evidence="9">Carbohydrate ABC transporter membrane protein 1 (CUT1 family)</fullName>
    </submittedName>
</protein>
<dbReference type="Pfam" id="PF00528">
    <property type="entry name" value="BPD_transp_1"/>
    <property type="match status" value="1"/>
</dbReference>
<dbReference type="AlphaFoldDB" id="A0A4R1RAV3"/>
<feature type="transmembrane region" description="Helical" evidence="7">
    <location>
        <begin position="157"/>
        <end position="179"/>
    </location>
</feature>
<keyword evidence="6 7" id="KW-0472">Membrane</keyword>
<dbReference type="PROSITE" id="PS50928">
    <property type="entry name" value="ABC_TM1"/>
    <property type="match status" value="1"/>
</dbReference>
<evidence type="ECO:0000313" key="10">
    <source>
        <dbReference type="Proteomes" id="UP000295008"/>
    </source>
</evidence>
<accession>A0A4R1RAV3</accession>
<sequence>MYEEKTKQKSLGIFALFGLLPLLAFVIVVMIPFISGLLLSLTNWKGVLDGIQFIGLGNYAAAIKDPGFWASMQLTVVYVLFVTILTNVLAFLLASLVTSGFKGQNLCRTGYFTPNLIGGVILGFIWQFIFTRVFVFIGQTLDIGLLAKNWLTVPQTALWTLILVSVWQNAGYMMLVYVAGLMGIDKSLLEASQIDGASSWQRLLRVKLPLMVPAFTITLFLTLRRAFMVYDVNLSLTKGGPYNSTQLIAMHVYNDAFVNQNLGPGQAKAFLLFAIVAAVAMLQVYILKNKEVDSL</sequence>
<reference evidence="9 10" key="1">
    <citation type="submission" date="2019-03" db="EMBL/GenBank/DDBJ databases">
        <title>Genomic Encyclopedia of Type Strains, Phase IV (KMG-IV): sequencing the most valuable type-strain genomes for metagenomic binning, comparative biology and taxonomic classification.</title>
        <authorList>
            <person name="Goeker M."/>
        </authorList>
    </citation>
    <scope>NUCLEOTIDE SEQUENCE [LARGE SCALE GENOMIC DNA]</scope>
    <source>
        <strain evidence="9 10">LX-B</strain>
    </source>
</reference>
<comment type="subcellular location">
    <subcellularLocation>
        <location evidence="1 7">Cell membrane</location>
        <topology evidence="1 7">Multi-pass membrane protein</topology>
    </subcellularLocation>
</comment>
<gene>
    <name evidence="9" type="ORF">EDC14_102418</name>
</gene>
<dbReference type="Proteomes" id="UP000295008">
    <property type="component" value="Unassembled WGS sequence"/>
</dbReference>
<feature type="transmembrane region" description="Helical" evidence="7">
    <location>
        <begin position="208"/>
        <end position="227"/>
    </location>
</feature>
<feature type="transmembrane region" description="Helical" evidence="7">
    <location>
        <begin position="76"/>
        <end position="96"/>
    </location>
</feature>
<feature type="domain" description="ABC transmembrane type-1" evidence="8">
    <location>
        <begin position="68"/>
        <end position="283"/>
    </location>
</feature>
<feature type="transmembrane region" description="Helical" evidence="7">
    <location>
        <begin position="269"/>
        <end position="287"/>
    </location>
</feature>
<evidence type="ECO:0000313" key="9">
    <source>
        <dbReference type="EMBL" id="TCL62552.1"/>
    </source>
</evidence>
<evidence type="ECO:0000256" key="3">
    <source>
        <dbReference type="ARBA" id="ARBA00022475"/>
    </source>
</evidence>
<evidence type="ECO:0000256" key="5">
    <source>
        <dbReference type="ARBA" id="ARBA00022989"/>
    </source>
</evidence>
<name>A0A4R1RAV3_HYDET</name>
<dbReference type="Gene3D" id="1.10.3720.10">
    <property type="entry name" value="MetI-like"/>
    <property type="match status" value="1"/>
</dbReference>
<keyword evidence="3" id="KW-1003">Cell membrane</keyword>
<evidence type="ECO:0000256" key="4">
    <source>
        <dbReference type="ARBA" id="ARBA00022692"/>
    </source>
</evidence>
<proteinExistence type="inferred from homology"/>
<keyword evidence="5 7" id="KW-1133">Transmembrane helix</keyword>
<comment type="caution">
    <text evidence="9">The sequence shown here is derived from an EMBL/GenBank/DDBJ whole genome shotgun (WGS) entry which is preliminary data.</text>
</comment>
<dbReference type="PANTHER" id="PTHR30193">
    <property type="entry name" value="ABC TRANSPORTER PERMEASE PROTEIN"/>
    <property type="match status" value="1"/>
</dbReference>
<dbReference type="GO" id="GO:0055085">
    <property type="term" value="P:transmembrane transport"/>
    <property type="evidence" value="ECO:0007669"/>
    <property type="project" value="InterPro"/>
</dbReference>
<dbReference type="SUPFAM" id="SSF161098">
    <property type="entry name" value="MetI-like"/>
    <property type="match status" value="1"/>
</dbReference>
<dbReference type="OrthoDB" id="9786413at2"/>
<dbReference type="PANTHER" id="PTHR30193:SF37">
    <property type="entry name" value="INNER MEMBRANE ABC TRANSPORTER PERMEASE PROTEIN YCJO"/>
    <property type="match status" value="1"/>
</dbReference>
<keyword evidence="10" id="KW-1185">Reference proteome</keyword>
<dbReference type="InterPro" id="IPR051393">
    <property type="entry name" value="ABC_transporter_permease"/>
</dbReference>
<evidence type="ECO:0000256" key="7">
    <source>
        <dbReference type="RuleBase" id="RU363032"/>
    </source>
</evidence>
<feature type="transmembrane region" description="Helical" evidence="7">
    <location>
        <begin position="12"/>
        <end position="34"/>
    </location>
</feature>
<keyword evidence="2 7" id="KW-0813">Transport</keyword>
<evidence type="ECO:0000259" key="8">
    <source>
        <dbReference type="PROSITE" id="PS50928"/>
    </source>
</evidence>
<dbReference type="GO" id="GO:0005886">
    <property type="term" value="C:plasma membrane"/>
    <property type="evidence" value="ECO:0007669"/>
    <property type="project" value="UniProtKB-SubCell"/>
</dbReference>
<evidence type="ECO:0000256" key="1">
    <source>
        <dbReference type="ARBA" id="ARBA00004651"/>
    </source>
</evidence>
<evidence type="ECO:0000256" key="6">
    <source>
        <dbReference type="ARBA" id="ARBA00023136"/>
    </source>
</evidence>
<dbReference type="InterPro" id="IPR035906">
    <property type="entry name" value="MetI-like_sf"/>
</dbReference>
<dbReference type="CDD" id="cd06261">
    <property type="entry name" value="TM_PBP2"/>
    <property type="match status" value="1"/>
</dbReference>
<organism evidence="9 10">
    <name type="scientific">Hydrogenispora ethanolica</name>
    <dbReference type="NCBI Taxonomy" id="1082276"/>
    <lineage>
        <taxon>Bacteria</taxon>
        <taxon>Bacillati</taxon>
        <taxon>Bacillota</taxon>
        <taxon>Hydrogenispora</taxon>
    </lineage>
</organism>
<feature type="transmembrane region" description="Helical" evidence="7">
    <location>
        <begin position="116"/>
        <end position="137"/>
    </location>
</feature>
<keyword evidence="4 7" id="KW-0812">Transmembrane</keyword>
<dbReference type="RefSeq" id="WP_132015619.1">
    <property type="nucleotide sequence ID" value="NZ_SLUN01000024.1"/>
</dbReference>